<organism evidence="2 3">
    <name type="scientific">Sulfurifustis variabilis</name>
    <dbReference type="NCBI Taxonomy" id="1675686"/>
    <lineage>
        <taxon>Bacteria</taxon>
        <taxon>Pseudomonadati</taxon>
        <taxon>Pseudomonadota</taxon>
        <taxon>Gammaproteobacteria</taxon>
        <taxon>Acidiferrobacterales</taxon>
        <taxon>Acidiferrobacteraceae</taxon>
        <taxon>Sulfurifustis</taxon>
    </lineage>
</organism>
<evidence type="ECO:0000313" key="3">
    <source>
        <dbReference type="Proteomes" id="UP000218899"/>
    </source>
</evidence>
<dbReference type="EMBL" id="AP014936">
    <property type="protein sequence ID" value="BAU49069.1"/>
    <property type="molecule type" value="Genomic_DNA"/>
</dbReference>
<evidence type="ECO:0000313" key="2">
    <source>
        <dbReference type="EMBL" id="BAU49069.1"/>
    </source>
</evidence>
<gene>
    <name evidence="2" type="ORF">SVA_2521</name>
</gene>
<dbReference type="OrthoDB" id="572373at2"/>
<dbReference type="KEGG" id="sva:SVA_2521"/>
<sequence length="126" mass="13435">MLKRAAVVFGIAFIAAGILGFVPGITTSDGYLLGIFHVNAAHNVIHLVSGAAALYAGMQSESLSRLYFQVFGVIYALVALLGLFYGREPLLGFIAHNPADVVLHLVIAAAALYFGFGYREHRPITA</sequence>
<name>A0A1B4V6A2_9GAMM</name>
<accession>A0A1B4V6A2</accession>
<protein>
    <submittedName>
        <fullName evidence="2">Membrane protein</fullName>
    </submittedName>
</protein>
<proteinExistence type="predicted"/>
<feature type="transmembrane region" description="Helical" evidence="1">
    <location>
        <begin position="31"/>
        <end position="54"/>
    </location>
</feature>
<dbReference type="Proteomes" id="UP000218899">
    <property type="component" value="Chromosome"/>
</dbReference>
<reference evidence="2 3" key="1">
    <citation type="submission" date="2015-08" db="EMBL/GenBank/DDBJ databases">
        <title>Complete genome sequence of Sulfurifustis variabilis.</title>
        <authorList>
            <person name="Miura A."/>
            <person name="Kojima H."/>
            <person name="Fukui M."/>
        </authorList>
    </citation>
    <scope>NUCLEOTIDE SEQUENCE [LARGE SCALE GENOMIC DNA]</scope>
    <source>
        <strain evidence="3">skN76</strain>
    </source>
</reference>
<dbReference type="RefSeq" id="WP_096461523.1">
    <property type="nucleotide sequence ID" value="NZ_AP014936.1"/>
</dbReference>
<keyword evidence="1" id="KW-0812">Transmembrane</keyword>
<dbReference type="Pfam" id="PF14325">
    <property type="entry name" value="DUF4383"/>
    <property type="match status" value="1"/>
</dbReference>
<keyword evidence="1" id="KW-0472">Membrane</keyword>
<evidence type="ECO:0000256" key="1">
    <source>
        <dbReference type="SAM" id="Phobius"/>
    </source>
</evidence>
<keyword evidence="1" id="KW-1133">Transmembrane helix</keyword>
<feature type="transmembrane region" description="Helical" evidence="1">
    <location>
        <begin position="7"/>
        <end position="25"/>
    </location>
</feature>
<keyword evidence="3" id="KW-1185">Reference proteome</keyword>
<feature type="transmembrane region" description="Helical" evidence="1">
    <location>
        <begin position="66"/>
        <end position="86"/>
    </location>
</feature>
<dbReference type="AlphaFoldDB" id="A0A1B4V6A2"/>
<feature type="transmembrane region" description="Helical" evidence="1">
    <location>
        <begin position="101"/>
        <end position="118"/>
    </location>
</feature>